<protein>
    <submittedName>
        <fullName evidence="1">Phage tail protein</fullName>
    </submittedName>
</protein>
<organism evidence="1 2">
    <name type="scientific">Eikenella corrodens</name>
    <dbReference type="NCBI Taxonomy" id="539"/>
    <lineage>
        <taxon>Bacteria</taxon>
        <taxon>Pseudomonadati</taxon>
        <taxon>Pseudomonadota</taxon>
        <taxon>Betaproteobacteria</taxon>
        <taxon>Neisseriales</taxon>
        <taxon>Neisseriaceae</taxon>
        <taxon>Eikenella</taxon>
    </lineage>
</organism>
<evidence type="ECO:0000313" key="1">
    <source>
        <dbReference type="EMBL" id="OAM16328.1"/>
    </source>
</evidence>
<sequence>MEKPASLRAAIEKSLPEIAQHPDKFAMFVGNGHIRAYKATLSHTAEFTLSLLITDFTGNLDVLHTTIVNWLQTHQPDILGPGNTDPAVYRFEADILADNSYDILIELKLSERTRALVDDNGNVQIDHPAEPQHKTDLTGILGIGG</sequence>
<dbReference type="EMBL" id="LXSF01000006">
    <property type="protein sequence ID" value="OAM16328.1"/>
    <property type="molecule type" value="Genomic_DNA"/>
</dbReference>
<dbReference type="Proteomes" id="UP000078003">
    <property type="component" value="Unassembled WGS sequence"/>
</dbReference>
<dbReference type="AlphaFoldDB" id="A0A1A9REN2"/>
<accession>A0A1A9REN2</accession>
<dbReference type="InterPro" id="IPR009678">
    <property type="entry name" value="Phage_tail_completion_R"/>
</dbReference>
<evidence type="ECO:0000313" key="2">
    <source>
        <dbReference type="Proteomes" id="UP000078003"/>
    </source>
</evidence>
<proteinExistence type="predicted"/>
<name>A0A1A9REN2_EIKCO</name>
<reference evidence="2" key="1">
    <citation type="submission" date="2016-05" db="EMBL/GenBank/DDBJ databases">
        <title>Draft genome of Corynebacterium afermentans subsp. afermentans LCDC 88199T.</title>
        <authorList>
            <person name="Bernier A.-M."/>
            <person name="Bernard K."/>
        </authorList>
    </citation>
    <scope>NUCLEOTIDE SEQUENCE [LARGE SCALE GENOMIC DNA]</scope>
    <source>
        <strain evidence="2">NML01-0328</strain>
    </source>
</reference>
<dbReference type="RefSeq" id="WP_064104450.1">
    <property type="nucleotide sequence ID" value="NZ_LXSF01000006.1"/>
</dbReference>
<dbReference type="Pfam" id="PF06891">
    <property type="entry name" value="P2_Phage_GpR"/>
    <property type="match status" value="1"/>
</dbReference>
<comment type="caution">
    <text evidence="1">The sequence shown here is derived from an EMBL/GenBank/DDBJ whole genome shotgun (WGS) entry which is preliminary data.</text>
</comment>
<gene>
    <name evidence="1" type="ORF">A7P85_06330</name>
</gene>